<keyword evidence="2" id="KW-0472">Membrane</keyword>
<dbReference type="PANTHER" id="PTHR33528">
    <property type="entry name" value="OS07G0239500 PROTEIN"/>
    <property type="match status" value="1"/>
</dbReference>
<evidence type="ECO:0000256" key="1">
    <source>
        <dbReference type="SAM" id="MobiDB-lite"/>
    </source>
</evidence>
<dbReference type="Proteomes" id="UP000501690">
    <property type="component" value="Linkage Group LG8"/>
</dbReference>
<feature type="region of interest" description="Disordered" evidence="1">
    <location>
        <begin position="100"/>
        <end position="151"/>
    </location>
</feature>
<organism evidence="3 4">
    <name type="scientific">Vigna unguiculata</name>
    <name type="common">Cowpea</name>
    <dbReference type="NCBI Taxonomy" id="3917"/>
    <lineage>
        <taxon>Eukaryota</taxon>
        <taxon>Viridiplantae</taxon>
        <taxon>Streptophyta</taxon>
        <taxon>Embryophyta</taxon>
        <taxon>Tracheophyta</taxon>
        <taxon>Spermatophyta</taxon>
        <taxon>Magnoliopsida</taxon>
        <taxon>eudicotyledons</taxon>
        <taxon>Gunneridae</taxon>
        <taxon>Pentapetalae</taxon>
        <taxon>rosids</taxon>
        <taxon>fabids</taxon>
        <taxon>Fabales</taxon>
        <taxon>Fabaceae</taxon>
        <taxon>Papilionoideae</taxon>
        <taxon>50 kb inversion clade</taxon>
        <taxon>NPAAA clade</taxon>
        <taxon>indigoferoid/millettioid clade</taxon>
        <taxon>Phaseoleae</taxon>
        <taxon>Vigna</taxon>
    </lineage>
</organism>
<evidence type="ECO:0000313" key="4">
    <source>
        <dbReference type="Proteomes" id="UP000501690"/>
    </source>
</evidence>
<evidence type="ECO:0000313" key="3">
    <source>
        <dbReference type="EMBL" id="QCE02327.1"/>
    </source>
</evidence>
<accession>A0A4D6MQY4</accession>
<dbReference type="InterPro" id="IPR027854">
    <property type="entry name" value="STMP1"/>
</dbReference>
<keyword evidence="2" id="KW-1133">Transmembrane helix</keyword>
<gene>
    <name evidence="3" type="ORF">DEO72_LG8g338</name>
</gene>
<sequence length="339" mass="35779">MGIIREIDVAEKGGFAGFLSRSGKACCRRAFRVVSRGEDEVEAAVVDDNGGQDEAAAVNDNGGHGGAAVDADGQAESNVVVVEDVNVAVAAVHEANVAAVGKGHQKKSNAGSHCTPSASGARRSNRFRSATGSTSQPPTRTGGRRPNKGVAATVAGRRHSLFRCWSSNSSTEVGQACRVNESVMSLGLPDTFGSSGPPDTSRTFGSPNPCGSSGLLDPFVSSGFPEFLVIFQPSHSSIFPFRYIAKSGQYRPPLEICDSCKSGISIPDISFQPTTEATEAAVMGIIRSSFLFIAGTTFGIYLVQNYQIPNLRNLADTALLHAKQVEEKYRKSKKKSDDD</sequence>
<dbReference type="EMBL" id="CP039352">
    <property type="protein sequence ID" value="QCE02327.1"/>
    <property type="molecule type" value="Genomic_DNA"/>
</dbReference>
<dbReference type="Pfam" id="PF15054">
    <property type="entry name" value="DUF4535"/>
    <property type="match status" value="1"/>
</dbReference>
<name>A0A4D6MQY4_VIGUN</name>
<evidence type="ECO:0000256" key="2">
    <source>
        <dbReference type="SAM" id="Phobius"/>
    </source>
</evidence>
<feature type="compositionally biased region" description="Polar residues" evidence="1">
    <location>
        <begin position="108"/>
        <end position="118"/>
    </location>
</feature>
<dbReference type="AlphaFoldDB" id="A0A4D6MQY4"/>
<feature type="compositionally biased region" description="Polar residues" evidence="1">
    <location>
        <begin position="127"/>
        <end position="139"/>
    </location>
</feature>
<feature type="transmembrane region" description="Helical" evidence="2">
    <location>
        <begin position="280"/>
        <end position="303"/>
    </location>
</feature>
<protein>
    <submittedName>
        <fullName evidence="3">Uncharacterized protein</fullName>
    </submittedName>
</protein>
<keyword evidence="2" id="KW-0812">Transmembrane</keyword>
<proteinExistence type="predicted"/>
<dbReference type="PANTHER" id="PTHR33528:SF17">
    <property type="entry name" value="TRANSMEMBRANE PROTEIN"/>
    <property type="match status" value="1"/>
</dbReference>
<keyword evidence="4" id="KW-1185">Reference proteome</keyword>
<reference evidence="3 4" key="1">
    <citation type="submission" date="2019-04" db="EMBL/GenBank/DDBJ databases">
        <title>An improved genome assembly and genetic linkage map for asparagus bean, Vigna unguiculata ssp. sesquipedialis.</title>
        <authorList>
            <person name="Xia Q."/>
            <person name="Zhang R."/>
            <person name="Dong Y."/>
        </authorList>
    </citation>
    <scope>NUCLEOTIDE SEQUENCE [LARGE SCALE GENOMIC DNA]</scope>
    <source>
        <tissue evidence="3">Leaf</tissue>
    </source>
</reference>